<dbReference type="EMBL" id="GGEC01020176">
    <property type="protein sequence ID" value="MBX00660.1"/>
    <property type="molecule type" value="Transcribed_RNA"/>
</dbReference>
<feature type="region of interest" description="Disordered" evidence="1">
    <location>
        <begin position="1"/>
        <end position="32"/>
    </location>
</feature>
<protein>
    <recommendedName>
        <fullName evidence="2">Protein NO VEIN C-terminal domain-containing protein</fullName>
    </recommendedName>
</protein>
<evidence type="ECO:0000256" key="1">
    <source>
        <dbReference type="SAM" id="MobiDB-lite"/>
    </source>
</evidence>
<dbReference type="Gene3D" id="3.30.565.10">
    <property type="entry name" value="Histidine kinase-like ATPase, C-terminal domain"/>
    <property type="match status" value="1"/>
</dbReference>
<name>A0A2P2K4L7_RHIMU</name>
<feature type="compositionally biased region" description="Basic residues" evidence="1">
    <location>
        <begin position="446"/>
        <end position="460"/>
    </location>
</feature>
<dbReference type="GO" id="GO:0010305">
    <property type="term" value="P:leaf vascular tissue pattern formation"/>
    <property type="evidence" value="ECO:0007669"/>
    <property type="project" value="TreeGrafter"/>
</dbReference>
<accession>A0A2P2K4L7</accession>
<dbReference type="SUPFAM" id="SSF55874">
    <property type="entry name" value="ATPase domain of HSP90 chaperone/DNA topoisomerase II/histidine kinase"/>
    <property type="match status" value="1"/>
</dbReference>
<evidence type="ECO:0000313" key="3">
    <source>
        <dbReference type="EMBL" id="MBX00660.1"/>
    </source>
</evidence>
<dbReference type="NCBIfam" id="NF047352">
    <property type="entry name" value="P_loop_sacsin"/>
    <property type="match status" value="1"/>
</dbReference>
<dbReference type="GO" id="GO:0048364">
    <property type="term" value="P:root development"/>
    <property type="evidence" value="ECO:0007669"/>
    <property type="project" value="TreeGrafter"/>
</dbReference>
<dbReference type="InterPro" id="IPR036890">
    <property type="entry name" value="HATPase_C_sf"/>
</dbReference>
<feature type="domain" description="Protein NO VEIN C-terminal" evidence="2">
    <location>
        <begin position="2624"/>
        <end position="2713"/>
    </location>
</feature>
<organism evidence="3">
    <name type="scientific">Rhizophora mucronata</name>
    <name type="common">Asiatic mangrove</name>
    <dbReference type="NCBI Taxonomy" id="61149"/>
    <lineage>
        <taxon>Eukaryota</taxon>
        <taxon>Viridiplantae</taxon>
        <taxon>Streptophyta</taxon>
        <taxon>Embryophyta</taxon>
        <taxon>Tracheophyta</taxon>
        <taxon>Spermatophyta</taxon>
        <taxon>Magnoliopsida</taxon>
        <taxon>eudicotyledons</taxon>
        <taxon>Gunneridae</taxon>
        <taxon>Pentapetalae</taxon>
        <taxon>rosids</taxon>
        <taxon>fabids</taxon>
        <taxon>Malpighiales</taxon>
        <taxon>Rhizophoraceae</taxon>
        <taxon>Rhizophora</taxon>
    </lineage>
</organism>
<sequence length="2737" mass="306872">MYNPAYGAAGGGGSVGRGVTAPQPTPSQPPQINLNPFLVHGNFASYIAAGGGQPSPSQPQYFAPLGPDILQYGWNQGFTSQQQIPNYCNFFPQQRPDLPIRNANFPNQNPNLKQTPKVQSQIPNSVKKNPMLDKIDSEVEKAWRDLVAARESVSVWKVSQAVVKAMQVDSWSSLGFLIEEVPSLHQLIVIEGKINAFIRCFVGVRRVTSLFDLEVAICKNEGVGQFEELRLGPLLQNPVVLHYFSVDTDSSKVFKITSEEIVLCLSEFMDIHENKEIDDDEFLDFLAKKRSVTRKEMLGVHIQSLGTHVFFIQEAKRSEDATLMKYLEKKSNKKCKKRPLLPLHNKDLEERFYSICQRSESSSLVHKDFCGKHIRFASSSSEDDDSTSGNEFASNDDGSHSRSSSQHVSGSDRVSSCPYPSATEEMSRLGLKGQVGGQSSVASGKQGHKQRNRPLRKKRKYGDVSCTPSAPSKILKGDSGKDSCQIQNGNRTEVCTLDEPDFLLSSNSLKTFITTWKDACKENTVAEVLETMLQFYKPTDSKTVNLQRKRIKSMFSSYPCIGLLNVAVASMKYGDISDSIYNSLQTITQHDLTNNLCVKDAEYESIDVEPDGGHISTFSDPSVQQTPSVTIKEILEKVTTYCKLGHEFQSNGRPLEENRINAVKKLCTCELWLVDQIGVKEFESLGYGDFIIFLRKHASMLPAHLRKLLACDIFQNSSLEIRMLQHQSIELVSQASNNLWENETITNQMISALIKRQFPLLSFEIMGNSSLEDFLKIVRKQRNNMISKCVLYSATLLGTDCIGDSLLHKEDYVTEATSLHAIAGQRMVVFESITSKDAIKVLLRAPMLIDLNLWSHWDLVFAPSLGPLTEWLLSEVNAQELLCLVTRNGKVIRIDHSATADAFLEAALQGSSFQTAVKLLSLFSLAGGRKHVPLSLLKCYSQHLFEVSLKRHFNDVDIQANWSHALHRKASEEVAIDNLKGELQGDSVRINQEVPIASRFILDCLGYLPLEFHAFAADVLLSGMQSVVKDAPLAILSKCNAKERLMLHEIGLSIGVMEWTNDYHAFSASDNIELFLSSGSSCWEATRSEFNTESKHMPSAVDKISCAGRGAVITPRKVAPYDHCTESGHRTDGLVASCTGIDNSSGKELPVIDKDNKAALIIESIRRDEFGLDLDLSNLENSMLKKQHARLGRALHCLSQELYSQDSHFLLELIQNADDNIYPENVEPTLTFILKESGVVVLNNELGFSAQNIRALCDVGNSTKKGSSAGYIGQKGIGFKSVFRITDAPEIHSNGFHIKFDIGEGQIGFVLPTVILPCNVDSFSRLLYGDTDHMDSQSWNTCIVLPFRSKFSEETATKMFFDLHPSLLLFLHRLHCIAFRNLLNDSLFVMRKEILEDGIVKISCGKERMTWLVASQKLQAHASHHKGQKTEISIAFTLEESDDGDYKPCLDQQPVFAFLPLRTYGLKFIVQGDFILPSSREEVDRNNPWNEWLLTKFPGLFVSSEKSFCSLSCFKDNPGKAVAAYMSFVPLVGEVHGFFFGLPKAIISELQRTACLLLEGDNNKMVPPCSVLRGWNEQTCCVLPDGILHEYLGLGFLDKNIVLSDSLARALGIEEYGPQILVRFMTKLCHMANGLKSMGLGWLSSWLNALYSMIFYSSGEASLIASLHHLPFIPLLDGSYSSVDAGTIWLHSEALSTDGGQGFAAFPNLYAKLRIVNPLLLSASSVDRTVVDNVCRMLHEIGVQQLSAHEIMKVNILPAIFDDKSINRDKNLLAEYLCFVMIHLQSSCPTCLFERKHLICELQNKAYILTNHGYKKLKEASIHFGKEFGNPINLDKIIDVGNVFWHEVDTAYLKHPANELISNGLKTWREFFQEIGVTDFVQVFQTEKCIANLSHKIFNNMMLEEEMISPGSIAKDWESPELVHLLSLLSKSGDGERCKCLLEILDTMWDDCFSTKATGYWHLVPSDCGRPFKSSFVRSICDTKWVASSMDHELHYPKDLFYDCDVVRSILGSSAPYVLPKVRSVDLLNNIGFKAKVTLFDALEILKVWRNSETPFKASIGQMSRLYKFILDELSAPDNKILEKLHSEPLIFVPYESGLRNEDLVPGVFLAAEELYWHDPTGFVDQMKDAHVQWRSPDMPQCPLNKTLCSFYPGLNDFFVNKCRVLDMPSCHSYLDMLQHLSTVALASQAASAVFRIFLKWSDGLKSGFLSSGDIFHLKECLGKLEYAVLPTAVDKWVSLHPSFGLVCWCDDEKLGKRFKHLDNIDFLYFGNLSDTEQEMLRTKVSVFLQTLGIPALSEVVTREAIHSGLVDSSFKSSLINWCLPYAQRYICSLHPDRYFELKQCGFGVIKQLRVVVVEKLFYRNVIKSCAVASNKQFDINCLLEGNTLYATSETDSHSLYLELSRLFFNGSPQLHLANFLHMITTMAEFGSTEEQTEFFIMNSQKVLRLPKEESVWSLSYISNAMEDDESIQTKIAPTSSNKQKSLNSKRKAKITVNWPPENWKNAPGFDYARANGLNTQPAVSQFPIGSPKVMDEDTKDDVMQTGDAVAIDIDADWTIERGTVVVTPDSENMDHNNVVCSFDDTVGLNVDSVLGSSRPGRRDQLNTGAADRSMQVVLTGRLGEQLAFKYFTEMFSNKVVRWVNANSETGLPYDIIIGEEESSREYIEVKATMSVRKEWFMISAREWQFAVEKGESFTIAHVLLGNDTARITTFKNPAQLCVQRKLQLVVMMPRQQ</sequence>
<dbReference type="Pfam" id="PF13020">
    <property type="entry name" value="NOV_C"/>
    <property type="match status" value="1"/>
</dbReference>
<reference evidence="3" key="1">
    <citation type="submission" date="2018-02" db="EMBL/GenBank/DDBJ databases">
        <title>Rhizophora mucronata_Transcriptome.</title>
        <authorList>
            <person name="Meera S.P."/>
            <person name="Sreeshan A."/>
            <person name="Augustine A."/>
        </authorList>
    </citation>
    <scope>NUCLEOTIDE SEQUENCE</scope>
    <source>
        <tissue evidence="3">Leaf</tissue>
    </source>
</reference>
<evidence type="ECO:0000259" key="2">
    <source>
        <dbReference type="Pfam" id="PF13020"/>
    </source>
</evidence>
<dbReference type="PANTHER" id="PTHR32387:SF0">
    <property type="entry name" value="PROTEIN NO VEIN"/>
    <property type="match status" value="1"/>
</dbReference>
<dbReference type="InterPro" id="IPR024975">
    <property type="entry name" value="NOV_C"/>
</dbReference>
<dbReference type="GO" id="GO:0005634">
    <property type="term" value="C:nucleus"/>
    <property type="evidence" value="ECO:0007669"/>
    <property type="project" value="TreeGrafter"/>
</dbReference>
<feature type="compositionally biased region" description="Low complexity" evidence="1">
    <location>
        <begin position="401"/>
        <end position="416"/>
    </location>
</feature>
<dbReference type="InterPro" id="IPR052957">
    <property type="entry name" value="Auxin_embryo_med"/>
</dbReference>
<dbReference type="PANTHER" id="PTHR32387">
    <property type="entry name" value="WU:FJ29H11"/>
    <property type="match status" value="1"/>
</dbReference>
<proteinExistence type="predicted"/>
<dbReference type="GO" id="GO:0009793">
    <property type="term" value="P:embryo development ending in seed dormancy"/>
    <property type="evidence" value="ECO:0007669"/>
    <property type="project" value="TreeGrafter"/>
</dbReference>
<feature type="region of interest" description="Disordered" evidence="1">
    <location>
        <begin position="378"/>
        <end position="483"/>
    </location>
</feature>